<dbReference type="Pfam" id="PF00664">
    <property type="entry name" value="ABC_membrane"/>
    <property type="match status" value="1"/>
</dbReference>
<dbReference type="InterPro" id="IPR027417">
    <property type="entry name" value="P-loop_NTPase"/>
</dbReference>
<dbReference type="InterPro" id="IPR036640">
    <property type="entry name" value="ABC1_TM_sf"/>
</dbReference>
<feature type="transmembrane region" description="Helical" evidence="7">
    <location>
        <begin position="62"/>
        <end position="82"/>
    </location>
</feature>
<dbReference type="InterPro" id="IPR003593">
    <property type="entry name" value="AAA+_ATPase"/>
</dbReference>
<evidence type="ECO:0000313" key="10">
    <source>
        <dbReference type="EMBL" id="MBP2026048.1"/>
    </source>
</evidence>
<dbReference type="InterPro" id="IPR039421">
    <property type="entry name" value="Type_1_exporter"/>
</dbReference>
<dbReference type="Proteomes" id="UP001519306">
    <property type="component" value="Unassembled WGS sequence"/>
</dbReference>
<dbReference type="PROSITE" id="PS50929">
    <property type="entry name" value="ABC_TM1F"/>
    <property type="match status" value="1"/>
</dbReference>
<dbReference type="CDD" id="cd18549">
    <property type="entry name" value="ABC_6TM_YwjA_like"/>
    <property type="match status" value="1"/>
</dbReference>
<evidence type="ECO:0000256" key="6">
    <source>
        <dbReference type="ARBA" id="ARBA00023136"/>
    </source>
</evidence>
<dbReference type="InterPro" id="IPR017871">
    <property type="entry name" value="ABC_transporter-like_CS"/>
</dbReference>
<feature type="transmembrane region" description="Helical" evidence="7">
    <location>
        <begin position="246"/>
        <end position="269"/>
    </location>
</feature>
<keyword evidence="2 7" id="KW-0812">Transmembrane</keyword>
<organism evidence="10 11">
    <name type="scientific">Peptoniphilus stercorisuis</name>
    <dbReference type="NCBI Taxonomy" id="1436965"/>
    <lineage>
        <taxon>Bacteria</taxon>
        <taxon>Bacillati</taxon>
        <taxon>Bacillota</taxon>
        <taxon>Tissierellia</taxon>
        <taxon>Tissierellales</taxon>
        <taxon>Peptoniphilaceae</taxon>
        <taxon>Peptoniphilus</taxon>
    </lineage>
</organism>
<accession>A0ABS4KE60</accession>
<comment type="caution">
    <text evidence="10">The sequence shown here is derived from an EMBL/GenBank/DDBJ whole genome shotgun (WGS) entry which is preliminary data.</text>
</comment>
<keyword evidence="3" id="KW-0547">Nucleotide-binding</keyword>
<reference evidence="10 11" key="1">
    <citation type="submission" date="2021-03" db="EMBL/GenBank/DDBJ databases">
        <title>Genomic Encyclopedia of Type Strains, Phase IV (KMG-IV): sequencing the most valuable type-strain genomes for metagenomic binning, comparative biology and taxonomic classification.</title>
        <authorList>
            <person name="Goeker M."/>
        </authorList>
    </citation>
    <scope>NUCLEOTIDE SEQUENCE [LARGE SCALE GENOMIC DNA]</scope>
    <source>
        <strain evidence="10 11">DSM 27563</strain>
    </source>
</reference>
<evidence type="ECO:0000313" key="11">
    <source>
        <dbReference type="Proteomes" id="UP001519306"/>
    </source>
</evidence>
<evidence type="ECO:0000256" key="7">
    <source>
        <dbReference type="SAM" id="Phobius"/>
    </source>
</evidence>
<evidence type="ECO:0000259" key="8">
    <source>
        <dbReference type="PROSITE" id="PS50893"/>
    </source>
</evidence>
<evidence type="ECO:0000256" key="3">
    <source>
        <dbReference type="ARBA" id="ARBA00022741"/>
    </source>
</evidence>
<gene>
    <name evidence="10" type="ORF">J2Z71_001603</name>
</gene>
<feature type="transmembrane region" description="Helical" evidence="7">
    <location>
        <begin position="166"/>
        <end position="183"/>
    </location>
</feature>
<proteinExistence type="predicted"/>
<dbReference type="PANTHER" id="PTHR43394">
    <property type="entry name" value="ATP-DEPENDENT PERMEASE MDL1, MITOCHONDRIAL"/>
    <property type="match status" value="1"/>
</dbReference>
<dbReference type="Pfam" id="PF00005">
    <property type="entry name" value="ABC_tran"/>
    <property type="match status" value="1"/>
</dbReference>
<keyword evidence="5 7" id="KW-1133">Transmembrane helix</keyword>
<evidence type="ECO:0000256" key="5">
    <source>
        <dbReference type="ARBA" id="ARBA00022989"/>
    </source>
</evidence>
<keyword evidence="4 10" id="KW-0067">ATP-binding</keyword>
<dbReference type="InterPro" id="IPR011527">
    <property type="entry name" value="ABC1_TM_dom"/>
</dbReference>
<sequence>MKNIDLIKRVSPYFKKYKGILFLDLFCAGLTTASEMILPLILRHLTNTGMYNFSELTLNLVLRLATLFVILKIIDLVAGYYMTSIGHIMGAKIETDMRSDLYAHLQTMSDSFYNETKIGIIMSRITNDLFDITEFAHHCPEEYFIGALKIVISFIILARINLLMTILIFLMIPIMVISASKYNRKMRQAQKDQRIHVGHLNSSIEDSLLGIRVVKSFANEDIENEKFEVENNQYLGIKKRFYKSMAGFNTITKLFDGVMYLILIVAGGIFMMQGKINPGDLLAYVMYVTSLLTTVKRIVEFTEQFQKGMTGIERFTEIMDIKSDIIDSKDAVELKDVKGKIEFKDVDFKYEAGTEYVLKDFDLNINPGENIAIVGPSGAGKTTICNLIPRFYDVNNGEVLVDNKNVKDVTIESLRNNIGIVQQDVYLFSGTVMDNIRYGKTDASDEEVLIASRLAGAEEFIKDLPEGFDTYVGERGVKLSGGQKQRISIARVFLKNPPILILDEATSALDNKSEAIVQNSLEELTKGRTTVTIAHRLTTVQNADEIIVMTEEGIVERGKHSDLMKKNGYYYNLYTKGGLIEV</sequence>
<dbReference type="InterPro" id="IPR003439">
    <property type="entry name" value="ABC_transporter-like_ATP-bd"/>
</dbReference>
<dbReference type="SUPFAM" id="SSF90123">
    <property type="entry name" value="ABC transporter transmembrane region"/>
    <property type="match status" value="1"/>
</dbReference>
<feature type="domain" description="ABC transmembrane type-1" evidence="9">
    <location>
        <begin position="22"/>
        <end position="307"/>
    </location>
</feature>
<dbReference type="Gene3D" id="3.40.50.300">
    <property type="entry name" value="P-loop containing nucleotide triphosphate hydrolases"/>
    <property type="match status" value="1"/>
</dbReference>
<comment type="subcellular location">
    <subcellularLocation>
        <location evidence="1">Cell membrane</location>
        <topology evidence="1">Multi-pass membrane protein</topology>
    </subcellularLocation>
</comment>
<dbReference type="PROSITE" id="PS50893">
    <property type="entry name" value="ABC_TRANSPORTER_2"/>
    <property type="match status" value="1"/>
</dbReference>
<keyword evidence="6 7" id="KW-0472">Membrane</keyword>
<evidence type="ECO:0000256" key="4">
    <source>
        <dbReference type="ARBA" id="ARBA00022840"/>
    </source>
</evidence>
<dbReference type="PANTHER" id="PTHR43394:SF1">
    <property type="entry name" value="ATP-BINDING CASSETTE SUB-FAMILY B MEMBER 10, MITOCHONDRIAL"/>
    <property type="match status" value="1"/>
</dbReference>
<dbReference type="GO" id="GO:0005524">
    <property type="term" value="F:ATP binding"/>
    <property type="evidence" value="ECO:0007669"/>
    <property type="project" value="UniProtKB-KW"/>
</dbReference>
<dbReference type="SMART" id="SM00382">
    <property type="entry name" value="AAA"/>
    <property type="match status" value="1"/>
</dbReference>
<evidence type="ECO:0000259" key="9">
    <source>
        <dbReference type="PROSITE" id="PS50929"/>
    </source>
</evidence>
<feature type="transmembrane region" description="Helical" evidence="7">
    <location>
        <begin position="21"/>
        <end position="42"/>
    </location>
</feature>
<feature type="domain" description="ABC transporter" evidence="8">
    <location>
        <begin position="341"/>
        <end position="576"/>
    </location>
</feature>
<dbReference type="SUPFAM" id="SSF52540">
    <property type="entry name" value="P-loop containing nucleoside triphosphate hydrolases"/>
    <property type="match status" value="1"/>
</dbReference>
<name>A0ABS4KE60_9FIRM</name>
<evidence type="ECO:0000256" key="2">
    <source>
        <dbReference type="ARBA" id="ARBA00022692"/>
    </source>
</evidence>
<dbReference type="Gene3D" id="1.20.1560.10">
    <property type="entry name" value="ABC transporter type 1, transmembrane domain"/>
    <property type="match status" value="1"/>
</dbReference>
<keyword evidence="11" id="KW-1185">Reference proteome</keyword>
<protein>
    <submittedName>
        <fullName evidence="10">ATP-binding cassette subfamily B protein</fullName>
    </submittedName>
</protein>
<evidence type="ECO:0000256" key="1">
    <source>
        <dbReference type="ARBA" id="ARBA00004651"/>
    </source>
</evidence>
<dbReference type="EMBL" id="JAGGLJ010000019">
    <property type="protein sequence ID" value="MBP2026048.1"/>
    <property type="molecule type" value="Genomic_DNA"/>
</dbReference>
<dbReference type="PROSITE" id="PS00211">
    <property type="entry name" value="ABC_TRANSPORTER_1"/>
    <property type="match status" value="1"/>
</dbReference>